<evidence type="ECO:0000313" key="2">
    <source>
        <dbReference type="Proteomes" id="UP000323824"/>
    </source>
</evidence>
<reference evidence="1 2" key="1">
    <citation type="submission" date="2019-02" db="EMBL/GenBank/DDBJ databases">
        <authorList>
            <person name="Fomenkov A."/>
            <person name="Dubinina G."/>
            <person name="Grabovich M."/>
            <person name="Vincze T."/>
            <person name="Roberts R.J."/>
        </authorList>
    </citation>
    <scope>NUCLEOTIDE SEQUENCE [LARGE SCALE GENOMIC DNA]</scope>
    <source>
        <strain evidence="1 2">P</strain>
    </source>
</reference>
<dbReference type="EMBL" id="CP035807">
    <property type="protein sequence ID" value="QEN05728.1"/>
    <property type="molecule type" value="Genomic_DNA"/>
</dbReference>
<evidence type="ECO:0000313" key="1">
    <source>
        <dbReference type="EMBL" id="QEN05728.1"/>
    </source>
</evidence>
<reference evidence="1 2" key="2">
    <citation type="submission" date="2019-09" db="EMBL/GenBank/DDBJ databases">
        <title>Complete Genome Sequence and Methylome Analysis of free living Spirochaetas.</title>
        <authorList>
            <person name="Leshcheva N."/>
            <person name="Mikheeva N."/>
        </authorList>
    </citation>
    <scope>NUCLEOTIDE SEQUENCE [LARGE SCALE GENOMIC DNA]</scope>
    <source>
        <strain evidence="1 2">P</strain>
    </source>
</reference>
<gene>
    <name evidence="1" type="ORF">EW093_13735</name>
</gene>
<dbReference type="RefSeq" id="WP_149568962.1">
    <property type="nucleotide sequence ID" value="NZ_CP035807.1"/>
</dbReference>
<dbReference type="KEGG" id="sper:EW093_13735"/>
<organism evidence="1 2">
    <name type="scientific">Thiospirochaeta perfilievii</name>
    <dbReference type="NCBI Taxonomy" id="252967"/>
    <lineage>
        <taxon>Bacteria</taxon>
        <taxon>Pseudomonadati</taxon>
        <taxon>Spirochaetota</taxon>
        <taxon>Spirochaetia</taxon>
        <taxon>Spirochaetales</taxon>
        <taxon>Spirochaetaceae</taxon>
        <taxon>Thiospirochaeta</taxon>
    </lineage>
</organism>
<keyword evidence="2" id="KW-1185">Reference proteome</keyword>
<name>A0A5C1QEC1_9SPIO</name>
<dbReference type="AlphaFoldDB" id="A0A5C1QEC1"/>
<protein>
    <submittedName>
        <fullName evidence="1">Uncharacterized protein</fullName>
    </submittedName>
</protein>
<sequence>MKYLLKHIPIVFLLIGLTSCDVVTSLLTTNYFEGFSDINPFSLVVDENSFPTDDDEAAILLINKYTDVALSDDAENFFAALKGLDTYRSDLIAYYNSILITKPDNTLPTYLDDIDIYQRRSLALAKIELYTRNAYAIDGFDRLYTKYVTGEEDADLTINLLIENVFNTEDPDVTRVSLEDDFQGFFNAGDAIDLLGKTIVDTDNPTSKVLDENEGVFILLSSIINRVVELSLEGDLSNTKNENDVFVALAAYVLNGTTSSLLVYPQDLPPEGGQSMIEHYLGLGGALAYTASGFELPGVSILGGSQL</sequence>
<accession>A0A5C1QEC1</accession>
<dbReference type="Proteomes" id="UP000323824">
    <property type="component" value="Chromosome"/>
</dbReference>
<dbReference type="PROSITE" id="PS51257">
    <property type="entry name" value="PROKAR_LIPOPROTEIN"/>
    <property type="match status" value="1"/>
</dbReference>
<proteinExistence type="predicted"/>